<gene>
    <name evidence="1" type="ORF">RHIZ70P_120</name>
</gene>
<geneLocation type="plasmid" evidence="1">
    <name>1</name>
</geneLocation>
<organism evidence="1">
    <name type="scientific">Ciceribacter selenitireducens ATCC BAA-1503</name>
    <dbReference type="NCBI Taxonomy" id="1336235"/>
    <lineage>
        <taxon>Bacteria</taxon>
        <taxon>Pseudomonadati</taxon>
        <taxon>Pseudomonadota</taxon>
        <taxon>Alphaproteobacteria</taxon>
        <taxon>Hyphomicrobiales</taxon>
        <taxon>Rhizobiaceae</taxon>
        <taxon>Ciceribacter</taxon>
    </lineage>
</organism>
<reference evidence="1" key="1">
    <citation type="submission" date="2018-07" db="EMBL/GenBank/DDBJ databases">
        <authorList>
            <person name="Quirk P.G."/>
            <person name="Krulwich T.A."/>
        </authorList>
    </citation>
    <scope>NUCLEOTIDE SEQUENCE</scope>
    <source>
        <strain evidence="1">T2.30D-1.1_plasmid</strain>
        <plasmid evidence="1">1</plasmid>
    </source>
</reference>
<keyword evidence="1" id="KW-0614">Plasmid</keyword>
<accession>A0A380TMV6</accession>
<name>A0A380TMV6_9HYPH</name>
<sequence>MGLPDPLVRSLTKSLLAWRRLLRSPDEKAHISYGEARLLLADLP</sequence>
<protein>
    <submittedName>
        <fullName evidence="1">Uncharacterized protein</fullName>
    </submittedName>
</protein>
<dbReference type="EMBL" id="LS974446">
    <property type="protein sequence ID" value="SUS16625.1"/>
    <property type="molecule type" value="Genomic_DNA"/>
</dbReference>
<dbReference type="AlphaFoldDB" id="A0A380TMV6"/>
<proteinExistence type="predicted"/>
<evidence type="ECO:0000313" key="1">
    <source>
        <dbReference type="EMBL" id="SUS16625.1"/>
    </source>
</evidence>